<reference evidence="3" key="2">
    <citation type="journal article" date="2023" name="BMC Genomics">
        <title>Pest status, molecular evolution, and epigenetic factors derived from the genome assembly of Frankliniella fusca, a thysanopteran phytovirus vector.</title>
        <authorList>
            <person name="Catto M.A."/>
            <person name="Labadie P.E."/>
            <person name="Jacobson A.L."/>
            <person name="Kennedy G.G."/>
            <person name="Srinivasan R."/>
            <person name="Hunt B.G."/>
        </authorList>
    </citation>
    <scope>NUCLEOTIDE SEQUENCE</scope>
    <source>
        <strain evidence="3">PL_HMW_Pooled</strain>
    </source>
</reference>
<reference evidence="3" key="1">
    <citation type="submission" date="2021-07" db="EMBL/GenBank/DDBJ databases">
        <authorList>
            <person name="Catto M.A."/>
            <person name="Jacobson A."/>
            <person name="Kennedy G."/>
            <person name="Labadie P."/>
            <person name="Hunt B.G."/>
            <person name="Srinivasan R."/>
        </authorList>
    </citation>
    <scope>NUCLEOTIDE SEQUENCE</scope>
    <source>
        <strain evidence="3">PL_HMW_Pooled</strain>
        <tissue evidence="3">Head</tissue>
    </source>
</reference>
<accession>A0AAE1L8C9</accession>
<comment type="caution">
    <text evidence="3">The sequence shown here is derived from an EMBL/GenBank/DDBJ whole genome shotgun (WGS) entry which is preliminary data.</text>
</comment>
<dbReference type="AlphaFoldDB" id="A0AAE1L8C9"/>
<protein>
    <submittedName>
        <fullName evidence="3">Merozoite surface protein 1</fullName>
    </submittedName>
</protein>
<keyword evidence="4" id="KW-1185">Reference proteome</keyword>
<evidence type="ECO:0000256" key="2">
    <source>
        <dbReference type="SAM" id="Phobius"/>
    </source>
</evidence>
<feature type="compositionally biased region" description="Low complexity" evidence="1">
    <location>
        <begin position="15"/>
        <end position="34"/>
    </location>
</feature>
<keyword evidence="2" id="KW-0812">Transmembrane</keyword>
<sequence length="263" mass="26503">WKRRKRVSASTSERGTVSWAVAAAPASPASTISGSCGGGGAAAAGAAPGPRPGPGPGESTEYSEDGTSTMSTRCSDSATTAPNTSTRAITFTAIFTSLSVVRVHHEVVVGDVAPHVGCAGQGSAGQGQAVEGRVGYKEASPPRIEDHQMRGAEPNGDVTVTMATMASAKSRSCCFPALLLLLAVVVAAASALPVSSENDATVPEGEVARARPGLSLLLPLPAAGLESVPAGALLACNTQACYQRCRSHWSRGGSCQRGLCICV</sequence>
<name>A0AAE1L8C9_9NEOP</name>
<keyword evidence="2" id="KW-1133">Transmembrane helix</keyword>
<organism evidence="3 4">
    <name type="scientific">Frankliniella fusca</name>
    <dbReference type="NCBI Taxonomy" id="407009"/>
    <lineage>
        <taxon>Eukaryota</taxon>
        <taxon>Metazoa</taxon>
        <taxon>Ecdysozoa</taxon>
        <taxon>Arthropoda</taxon>
        <taxon>Hexapoda</taxon>
        <taxon>Insecta</taxon>
        <taxon>Pterygota</taxon>
        <taxon>Neoptera</taxon>
        <taxon>Paraneoptera</taxon>
        <taxon>Thysanoptera</taxon>
        <taxon>Terebrantia</taxon>
        <taxon>Thripoidea</taxon>
        <taxon>Thripidae</taxon>
        <taxon>Frankliniella</taxon>
    </lineage>
</organism>
<gene>
    <name evidence="3" type="ORF">KUF71_020290</name>
</gene>
<proteinExistence type="predicted"/>
<evidence type="ECO:0000256" key="1">
    <source>
        <dbReference type="SAM" id="MobiDB-lite"/>
    </source>
</evidence>
<feature type="transmembrane region" description="Helical" evidence="2">
    <location>
        <begin position="173"/>
        <end position="192"/>
    </location>
</feature>
<feature type="non-terminal residue" evidence="3">
    <location>
        <position position="1"/>
    </location>
</feature>
<dbReference type="EMBL" id="JAHWGI010000166">
    <property type="protein sequence ID" value="KAK3910476.1"/>
    <property type="molecule type" value="Genomic_DNA"/>
</dbReference>
<feature type="compositionally biased region" description="Polar residues" evidence="1">
    <location>
        <begin position="65"/>
        <end position="82"/>
    </location>
</feature>
<evidence type="ECO:0000313" key="3">
    <source>
        <dbReference type="EMBL" id="KAK3910476.1"/>
    </source>
</evidence>
<dbReference type="Proteomes" id="UP001219518">
    <property type="component" value="Unassembled WGS sequence"/>
</dbReference>
<keyword evidence="3" id="KW-0477">Merozoite</keyword>
<keyword evidence="2" id="KW-0472">Membrane</keyword>
<evidence type="ECO:0000313" key="4">
    <source>
        <dbReference type="Proteomes" id="UP001219518"/>
    </source>
</evidence>
<feature type="region of interest" description="Disordered" evidence="1">
    <location>
        <begin position="1"/>
        <end position="82"/>
    </location>
</feature>